<dbReference type="STRING" id="113226.A0A139GT24"/>
<gene>
    <name evidence="2" type="ORF">AC579_6113</name>
</gene>
<sequence>MSTDPTARSLPSDTSMSSALASQRNASGYDCTPCRLMGSATFVGLGAYTYYSGMKQLRQADIQQQILKSGSRFGLGAGELKLEYEKLPKRLRWMDGLPLLSFKNTKTHKRCKNNRPPSTTTAIRLMAAETFRIEQYVSSTNSAKTRDVLLRSRENDYRNVLKADVYFF</sequence>
<evidence type="ECO:0000259" key="1">
    <source>
        <dbReference type="Pfam" id="PF15055"/>
    </source>
</evidence>
<comment type="caution">
    <text evidence="2">The sequence shown here is derived from an EMBL/GenBank/DDBJ whole genome shotgun (WGS) entry which is preliminary data.</text>
</comment>
<dbReference type="InterPro" id="IPR028036">
    <property type="entry name" value="DMAC1-like_dom"/>
</dbReference>
<evidence type="ECO:0000313" key="3">
    <source>
        <dbReference type="Proteomes" id="UP000073492"/>
    </source>
</evidence>
<feature type="domain" description="Distal membrane-arm assembly complex protein 1-like" evidence="1">
    <location>
        <begin position="30"/>
        <end position="59"/>
    </location>
</feature>
<accession>A0A139GT24</accession>
<reference evidence="2 3" key="1">
    <citation type="submission" date="2015-07" db="EMBL/GenBank/DDBJ databases">
        <title>Comparative genomics of the Sigatoka disease complex on banana suggests a link between parallel evolutionary changes in Pseudocercospora fijiensis and Pseudocercospora eumusae and increased virulence on the banana host.</title>
        <authorList>
            <person name="Chang T.-C."/>
            <person name="Salvucci A."/>
            <person name="Crous P.W."/>
            <person name="Stergiopoulos I."/>
        </authorList>
    </citation>
    <scope>NUCLEOTIDE SEQUENCE [LARGE SCALE GENOMIC DNA]</scope>
    <source>
        <strain evidence="2 3">CBS 116634</strain>
    </source>
</reference>
<keyword evidence="3" id="KW-1185">Reference proteome</keyword>
<dbReference type="Pfam" id="PF15055">
    <property type="entry name" value="DMAC1_Dmo2"/>
    <property type="match status" value="1"/>
</dbReference>
<proteinExistence type="predicted"/>
<name>A0A139GT24_9PEZI</name>
<organism evidence="2 3">
    <name type="scientific">Pseudocercospora musae</name>
    <dbReference type="NCBI Taxonomy" id="113226"/>
    <lineage>
        <taxon>Eukaryota</taxon>
        <taxon>Fungi</taxon>
        <taxon>Dikarya</taxon>
        <taxon>Ascomycota</taxon>
        <taxon>Pezizomycotina</taxon>
        <taxon>Dothideomycetes</taxon>
        <taxon>Dothideomycetidae</taxon>
        <taxon>Mycosphaerellales</taxon>
        <taxon>Mycosphaerellaceae</taxon>
        <taxon>Pseudocercospora</taxon>
    </lineage>
</organism>
<dbReference type="AlphaFoldDB" id="A0A139GT24"/>
<evidence type="ECO:0000313" key="2">
    <source>
        <dbReference type="EMBL" id="KXS93321.1"/>
    </source>
</evidence>
<dbReference type="EMBL" id="LFZO01001780">
    <property type="protein sequence ID" value="KXS93321.1"/>
    <property type="molecule type" value="Genomic_DNA"/>
</dbReference>
<dbReference type="OrthoDB" id="6604875at2759"/>
<dbReference type="Proteomes" id="UP000073492">
    <property type="component" value="Unassembled WGS sequence"/>
</dbReference>
<protein>
    <recommendedName>
        <fullName evidence="1">Distal membrane-arm assembly complex protein 1-like domain-containing protein</fullName>
    </recommendedName>
</protein>